<proteinExistence type="predicted"/>
<sequence length="293" mass="32460">MAVTVKKQTFNVGGLEVHVHLKADLLSSKAEGPVAALIALHGRTGSCRDFDETAQAIFKWADEAASSGKNHRDFIFVTFDQRNHGARTVDAFANGGWDKEPEKHNQRHALDMYAIQTGTARDVSFVIDYLPAYVFPNDERTISEWAVAGVSLGGHAAWLTLRNEPRVRIGIPIIGCPDYLTLIDLRADKHGIPLAPPYMPESLRTIVHRDDPASAGFRSTKPGENPFLGKRILVLSGEADTLVPWVASSDFVEGLEVGEGRKKVLLLNGVKHEYTPEMIRELFEFFWEESLAV</sequence>
<evidence type="ECO:0000313" key="1">
    <source>
        <dbReference type="EMBL" id="KAI0048999.1"/>
    </source>
</evidence>
<protein>
    <submittedName>
        <fullName evidence="1">Alpha/beta-hydrolase</fullName>
    </submittedName>
</protein>
<dbReference type="Proteomes" id="UP000814033">
    <property type="component" value="Unassembled WGS sequence"/>
</dbReference>
<comment type="caution">
    <text evidence="1">The sequence shown here is derived from an EMBL/GenBank/DDBJ whole genome shotgun (WGS) entry which is preliminary data.</text>
</comment>
<dbReference type="EMBL" id="MU275879">
    <property type="protein sequence ID" value="KAI0048999.1"/>
    <property type="molecule type" value="Genomic_DNA"/>
</dbReference>
<organism evidence="1 2">
    <name type="scientific">Auriscalpium vulgare</name>
    <dbReference type="NCBI Taxonomy" id="40419"/>
    <lineage>
        <taxon>Eukaryota</taxon>
        <taxon>Fungi</taxon>
        <taxon>Dikarya</taxon>
        <taxon>Basidiomycota</taxon>
        <taxon>Agaricomycotina</taxon>
        <taxon>Agaricomycetes</taxon>
        <taxon>Russulales</taxon>
        <taxon>Auriscalpiaceae</taxon>
        <taxon>Auriscalpium</taxon>
    </lineage>
</organism>
<reference evidence="1" key="1">
    <citation type="submission" date="2021-02" db="EMBL/GenBank/DDBJ databases">
        <authorList>
            <consortium name="DOE Joint Genome Institute"/>
            <person name="Ahrendt S."/>
            <person name="Looney B.P."/>
            <person name="Miyauchi S."/>
            <person name="Morin E."/>
            <person name="Drula E."/>
            <person name="Courty P.E."/>
            <person name="Chicoki N."/>
            <person name="Fauchery L."/>
            <person name="Kohler A."/>
            <person name="Kuo A."/>
            <person name="Labutti K."/>
            <person name="Pangilinan J."/>
            <person name="Lipzen A."/>
            <person name="Riley R."/>
            <person name="Andreopoulos W."/>
            <person name="He G."/>
            <person name="Johnson J."/>
            <person name="Barry K.W."/>
            <person name="Grigoriev I.V."/>
            <person name="Nagy L."/>
            <person name="Hibbett D."/>
            <person name="Henrissat B."/>
            <person name="Matheny P.B."/>
            <person name="Labbe J."/>
            <person name="Martin F."/>
        </authorList>
    </citation>
    <scope>NUCLEOTIDE SEQUENCE</scope>
    <source>
        <strain evidence="1">FP105234-sp</strain>
    </source>
</reference>
<reference evidence="1" key="2">
    <citation type="journal article" date="2022" name="New Phytol.">
        <title>Evolutionary transition to the ectomycorrhizal habit in the genomes of a hyperdiverse lineage of mushroom-forming fungi.</title>
        <authorList>
            <person name="Looney B."/>
            <person name="Miyauchi S."/>
            <person name="Morin E."/>
            <person name="Drula E."/>
            <person name="Courty P.E."/>
            <person name="Kohler A."/>
            <person name="Kuo A."/>
            <person name="LaButti K."/>
            <person name="Pangilinan J."/>
            <person name="Lipzen A."/>
            <person name="Riley R."/>
            <person name="Andreopoulos W."/>
            <person name="He G."/>
            <person name="Johnson J."/>
            <person name="Nolan M."/>
            <person name="Tritt A."/>
            <person name="Barry K.W."/>
            <person name="Grigoriev I.V."/>
            <person name="Nagy L.G."/>
            <person name="Hibbett D."/>
            <person name="Henrissat B."/>
            <person name="Matheny P.B."/>
            <person name="Labbe J."/>
            <person name="Martin F.M."/>
        </authorList>
    </citation>
    <scope>NUCLEOTIDE SEQUENCE</scope>
    <source>
        <strain evidence="1">FP105234-sp</strain>
    </source>
</reference>
<keyword evidence="2" id="KW-1185">Reference proteome</keyword>
<evidence type="ECO:0000313" key="2">
    <source>
        <dbReference type="Proteomes" id="UP000814033"/>
    </source>
</evidence>
<accession>A0ACB8RXK1</accession>
<name>A0ACB8RXK1_9AGAM</name>
<gene>
    <name evidence="1" type="ORF">FA95DRAFT_1594836</name>
</gene>